<comment type="caution">
    <text evidence="1">The sequence shown here is derived from an EMBL/GenBank/DDBJ whole genome shotgun (WGS) entry which is preliminary data.</text>
</comment>
<proteinExistence type="predicted"/>
<sequence>MKKSPFTVPEGYFEDFAGKMRPWETAAGQRGSVARRVLRVCAVASAAAVIVAGVLLSPELVRDEDMDMEDSYFGFLYSDLVSEADPELLFIPGEDLQEDAGSDSVITEDDIVEYLITSGTSIEETLQLLAAGESGQ</sequence>
<gene>
    <name evidence="1" type="ORF">IAC23_06835</name>
</gene>
<dbReference type="Proteomes" id="UP000823619">
    <property type="component" value="Unassembled WGS sequence"/>
</dbReference>
<reference evidence="1" key="1">
    <citation type="submission" date="2020-10" db="EMBL/GenBank/DDBJ databases">
        <authorList>
            <person name="Gilroy R."/>
        </authorList>
    </citation>
    <scope>NUCLEOTIDE SEQUENCE</scope>
    <source>
        <strain evidence="1">D5-748</strain>
    </source>
</reference>
<dbReference type="AlphaFoldDB" id="A0A9D9ECG2"/>
<dbReference type="EMBL" id="JADIMO010000087">
    <property type="protein sequence ID" value="MBO8445392.1"/>
    <property type="molecule type" value="Genomic_DNA"/>
</dbReference>
<reference evidence="1" key="2">
    <citation type="journal article" date="2021" name="PeerJ">
        <title>Extensive microbial diversity within the chicken gut microbiome revealed by metagenomics and culture.</title>
        <authorList>
            <person name="Gilroy R."/>
            <person name="Ravi A."/>
            <person name="Getino M."/>
            <person name="Pursley I."/>
            <person name="Horton D.L."/>
            <person name="Alikhan N.F."/>
            <person name="Baker D."/>
            <person name="Gharbi K."/>
            <person name="Hall N."/>
            <person name="Watson M."/>
            <person name="Adriaenssens E.M."/>
            <person name="Foster-Nyarko E."/>
            <person name="Jarju S."/>
            <person name="Secka A."/>
            <person name="Antonio M."/>
            <person name="Oren A."/>
            <person name="Chaudhuri R.R."/>
            <person name="La Ragione R."/>
            <person name="Hildebrand F."/>
            <person name="Pallen M.J."/>
        </authorList>
    </citation>
    <scope>NUCLEOTIDE SEQUENCE</scope>
    <source>
        <strain evidence="1">D5-748</strain>
    </source>
</reference>
<protein>
    <submittedName>
        <fullName evidence="1">Uncharacterized protein</fullName>
    </submittedName>
</protein>
<name>A0A9D9ECG2_9BACT</name>
<evidence type="ECO:0000313" key="2">
    <source>
        <dbReference type="Proteomes" id="UP000823619"/>
    </source>
</evidence>
<evidence type="ECO:0000313" key="1">
    <source>
        <dbReference type="EMBL" id="MBO8445392.1"/>
    </source>
</evidence>
<accession>A0A9D9ECG2</accession>
<organism evidence="1 2">
    <name type="scientific">Candidatus Cryptobacteroides merdavium</name>
    <dbReference type="NCBI Taxonomy" id="2840769"/>
    <lineage>
        <taxon>Bacteria</taxon>
        <taxon>Pseudomonadati</taxon>
        <taxon>Bacteroidota</taxon>
        <taxon>Bacteroidia</taxon>
        <taxon>Bacteroidales</taxon>
        <taxon>Candidatus Cryptobacteroides</taxon>
    </lineage>
</organism>